<protein>
    <submittedName>
        <fullName evidence="1">Uncharacterized protein</fullName>
    </submittedName>
</protein>
<name>A0A2H4VAH3_9EURY</name>
<dbReference type="EMBL" id="CP017766">
    <property type="protein sequence ID" value="AUB55092.1"/>
    <property type="molecule type" value="Genomic_DNA"/>
</dbReference>
<dbReference type="Proteomes" id="UP000232806">
    <property type="component" value="Chromosome"/>
</dbReference>
<gene>
    <name evidence="1" type="ORF">BK007_03060</name>
</gene>
<dbReference type="AlphaFoldDB" id="A0A2H4VAH3"/>
<evidence type="ECO:0000313" key="2">
    <source>
        <dbReference type="Proteomes" id="UP000232806"/>
    </source>
</evidence>
<reference evidence="1 2" key="1">
    <citation type="submission" date="2016-10" db="EMBL/GenBank/DDBJ databases">
        <title>Comparative genomics between deep and shallow subseafloor isolates.</title>
        <authorList>
            <person name="Ishii S."/>
            <person name="Miller J.R."/>
            <person name="Sutton G."/>
            <person name="Suzuki S."/>
            <person name="Methe B."/>
            <person name="Inagaki F."/>
            <person name="Imachi H."/>
        </authorList>
    </citation>
    <scope>NUCLEOTIDE SEQUENCE [LARGE SCALE GENOMIC DNA]</scope>
    <source>
        <strain evidence="1 2">MO-MB1</strain>
    </source>
</reference>
<organism evidence="1 2">
    <name type="scientific">Methanobacterium subterraneum</name>
    <dbReference type="NCBI Taxonomy" id="59277"/>
    <lineage>
        <taxon>Archaea</taxon>
        <taxon>Methanobacteriati</taxon>
        <taxon>Methanobacteriota</taxon>
        <taxon>Methanomada group</taxon>
        <taxon>Methanobacteria</taxon>
        <taxon>Methanobacteriales</taxon>
        <taxon>Methanobacteriaceae</taxon>
        <taxon>Methanobacterium</taxon>
    </lineage>
</organism>
<sequence>MNFKPDGRGAEIVISLKSPGPVLVMVTVMLICSPTSADAVLKETAMFAPAKAHPDVDAINIKLIKMANVNLPIFI</sequence>
<proteinExistence type="predicted"/>
<accession>A0A2H4VAH3</accession>
<evidence type="ECO:0000313" key="1">
    <source>
        <dbReference type="EMBL" id="AUB55092.1"/>
    </source>
</evidence>